<feature type="compositionally biased region" description="Basic and acidic residues" evidence="1">
    <location>
        <begin position="214"/>
        <end position="237"/>
    </location>
</feature>
<proteinExistence type="predicted"/>
<feature type="region of interest" description="Disordered" evidence="1">
    <location>
        <begin position="100"/>
        <end position="151"/>
    </location>
</feature>
<dbReference type="Proteomes" id="UP000299102">
    <property type="component" value="Unassembled WGS sequence"/>
</dbReference>
<comment type="caution">
    <text evidence="2">The sequence shown here is derived from an EMBL/GenBank/DDBJ whole genome shotgun (WGS) entry which is preliminary data.</text>
</comment>
<evidence type="ECO:0000256" key="1">
    <source>
        <dbReference type="SAM" id="MobiDB-lite"/>
    </source>
</evidence>
<evidence type="ECO:0000313" key="3">
    <source>
        <dbReference type="Proteomes" id="UP000299102"/>
    </source>
</evidence>
<dbReference type="AlphaFoldDB" id="A0A4C1YYG9"/>
<organism evidence="2 3">
    <name type="scientific">Eumeta variegata</name>
    <name type="common">Bagworm moth</name>
    <name type="synonym">Eumeta japonica</name>
    <dbReference type="NCBI Taxonomy" id="151549"/>
    <lineage>
        <taxon>Eukaryota</taxon>
        <taxon>Metazoa</taxon>
        <taxon>Ecdysozoa</taxon>
        <taxon>Arthropoda</taxon>
        <taxon>Hexapoda</taxon>
        <taxon>Insecta</taxon>
        <taxon>Pterygota</taxon>
        <taxon>Neoptera</taxon>
        <taxon>Endopterygota</taxon>
        <taxon>Lepidoptera</taxon>
        <taxon>Glossata</taxon>
        <taxon>Ditrysia</taxon>
        <taxon>Tineoidea</taxon>
        <taxon>Psychidae</taxon>
        <taxon>Oiketicinae</taxon>
        <taxon>Eumeta</taxon>
    </lineage>
</organism>
<accession>A0A4C1YYG9</accession>
<reference evidence="2 3" key="1">
    <citation type="journal article" date="2019" name="Commun. Biol.">
        <title>The bagworm genome reveals a unique fibroin gene that provides high tensile strength.</title>
        <authorList>
            <person name="Kono N."/>
            <person name="Nakamura H."/>
            <person name="Ohtoshi R."/>
            <person name="Tomita M."/>
            <person name="Numata K."/>
            <person name="Arakawa K."/>
        </authorList>
    </citation>
    <scope>NUCLEOTIDE SEQUENCE [LARGE SCALE GENOMIC DNA]</scope>
</reference>
<feature type="region of interest" description="Disordered" evidence="1">
    <location>
        <begin position="213"/>
        <end position="255"/>
    </location>
</feature>
<keyword evidence="3" id="KW-1185">Reference proteome</keyword>
<sequence>MLACVCQPTETALLYKGGPAVAMGPLGTNSRKHQKTADAVTSVKLISKAGECLNNEASSVSLASSPMLLKSTSLLNLRKIERRTKSTKILVNPVCSDGIGSSDDSNHSKKYRSKWNGKKKRLKGHNTIHYKSDDSKSSSDKSSDSNRKNTFDDDKKSTNCFKIRSSSRKIDFVDERRSGKENCTNENCSNWKTIRADGPDILDHSIKNCLDGEIVEKDTPQDHEKDQSVTDKTDRVSAMEVGSEVSESDGRYHAT</sequence>
<dbReference type="OrthoDB" id="7459507at2759"/>
<protein>
    <submittedName>
        <fullName evidence="2">Uncharacterized protein</fullName>
    </submittedName>
</protein>
<name>A0A4C1YYG9_EUMVA</name>
<dbReference type="EMBL" id="BGZK01001456">
    <property type="protein sequence ID" value="GBP80310.1"/>
    <property type="molecule type" value="Genomic_DNA"/>
</dbReference>
<feature type="compositionally biased region" description="Basic and acidic residues" evidence="1">
    <location>
        <begin position="130"/>
        <end position="151"/>
    </location>
</feature>
<feature type="non-terminal residue" evidence="2">
    <location>
        <position position="255"/>
    </location>
</feature>
<feature type="compositionally biased region" description="Basic residues" evidence="1">
    <location>
        <begin position="108"/>
        <end position="128"/>
    </location>
</feature>
<evidence type="ECO:0000313" key="2">
    <source>
        <dbReference type="EMBL" id="GBP80310.1"/>
    </source>
</evidence>
<gene>
    <name evidence="2" type="ORF">EVAR_47810_1</name>
</gene>